<dbReference type="Gene3D" id="3.60.21.10">
    <property type="match status" value="1"/>
</dbReference>
<dbReference type="Proteomes" id="UP000246077">
    <property type="component" value="Unassembled WGS sequence"/>
</dbReference>
<name>A0A317E432_9PROT</name>
<evidence type="ECO:0000313" key="2">
    <source>
        <dbReference type="EMBL" id="PWR21878.1"/>
    </source>
</evidence>
<proteinExistence type="predicted"/>
<dbReference type="SUPFAM" id="SSF56300">
    <property type="entry name" value="Metallo-dependent phosphatases"/>
    <property type="match status" value="1"/>
</dbReference>
<gene>
    <name evidence="2" type="ORF">DKG75_07800</name>
</gene>
<dbReference type="PANTHER" id="PTHR42850:SF2">
    <property type="entry name" value="BLL5683 PROTEIN"/>
    <property type="match status" value="1"/>
</dbReference>
<sequence>MLIAFLTDIHSNREALSAVLAHIAARPRPVDRHVFLGDYVGYGADPQWVVETVAGMVAKGAIAIRGNHDVAAIGASHGMNPAAASAIEWTSRQLDKPALKFLEQLPLTVVDDDRLYVHADASEPDRWLYVTDGEAARRSLEAAETRLVFSGHVHVPGIYGLSSFGKLTPFKPTPGVAVPLLAQRRWLGLVGSVGQPRDGDPAAAYATYDTYSAEITFYRVPYDAHKAADKILRAGLPPGLASRLLVGR</sequence>
<dbReference type="InterPro" id="IPR050126">
    <property type="entry name" value="Ap4A_hydrolase"/>
</dbReference>
<dbReference type="GO" id="GO:0016791">
    <property type="term" value="F:phosphatase activity"/>
    <property type="evidence" value="ECO:0007669"/>
    <property type="project" value="TreeGrafter"/>
</dbReference>
<dbReference type="RefSeq" id="WP_109920522.1">
    <property type="nucleotide sequence ID" value="NZ_QGLF01000002.1"/>
</dbReference>
<dbReference type="InterPro" id="IPR011152">
    <property type="entry name" value="Pesterase_MJ0912"/>
</dbReference>
<comment type="caution">
    <text evidence="2">The sequence shown here is derived from an EMBL/GenBank/DDBJ whole genome shotgun (WGS) entry which is preliminary data.</text>
</comment>
<reference evidence="3" key="1">
    <citation type="submission" date="2018-05" db="EMBL/GenBank/DDBJ databases">
        <title>Zavarzinia sp. HR-AS.</title>
        <authorList>
            <person name="Lee Y."/>
            <person name="Jeon C.O."/>
        </authorList>
    </citation>
    <scope>NUCLEOTIDE SEQUENCE [LARGE SCALE GENOMIC DNA]</scope>
    <source>
        <strain evidence="3">DSM 1231</strain>
    </source>
</reference>
<dbReference type="PIRSF" id="PIRSF000883">
    <property type="entry name" value="Pesterase_MJ0912"/>
    <property type="match status" value="1"/>
</dbReference>
<accession>A0A317E432</accession>
<dbReference type="Pfam" id="PF00149">
    <property type="entry name" value="Metallophos"/>
    <property type="match status" value="1"/>
</dbReference>
<protein>
    <submittedName>
        <fullName evidence="2">Metallophosphatase family protein</fullName>
    </submittedName>
</protein>
<dbReference type="GO" id="GO:0005737">
    <property type="term" value="C:cytoplasm"/>
    <property type="evidence" value="ECO:0007669"/>
    <property type="project" value="TreeGrafter"/>
</dbReference>
<dbReference type="CDD" id="cd00838">
    <property type="entry name" value="MPP_superfamily"/>
    <property type="match status" value="1"/>
</dbReference>
<feature type="domain" description="Calcineurin-like phosphoesterase" evidence="1">
    <location>
        <begin position="1"/>
        <end position="156"/>
    </location>
</feature>
<evidence type="ECO:0000259" key="1">
    <source>
        <dbReference type="Pfam" id="PF00149"/>
    </source>
</evidence>
<dbReference type="InterPro" id="IPR029052">
    <property type="entry name" value="Metallo-depent_PP-like"/>
</dbReference>
<dbReference type="OrthoDB" id="9813918at2"/>
<evidence type="ECO:0000313" key="3">
    <source>
        <dbReference type="Proteomes" id="UP000246077"/>
    </source>
</evidence>
<dbReference type="AlphaFoldDB" id="A0A317E432"/>
<organism evidence="2 3">
    <name type="scientific">Zavarzinia compransoris</name>
    <dbReference type="NCBI Taxonomy" id="1264899"/>
    <lineage>
        <taxon>Bacteria</taxon>
        <taxon>Pseudomonadati</taxon>
        <taxon>Pseudomonadota</taxon>
        <taxon>Alphaproteobacteria</taxon>
        <taxon>Rhodospirillales</taxon>
        <taxon>Zavarziniaceae</taxon>
        <taxon>Zavarzinia</taxon>
    </lineage>
</organism>
<dbReference type="InterPro" id="IPR004843">
    <property type="entry name" value="Calcineurin-like_PHP"/>
</dbReference>
<dbReference type="EMBL" id="QGLF01000002">
    <property type="protein sequence ID" value="PWR21878.1"/>
    <property type="molecule type" value="Genomic_DNA"/>
</dbReference>
<keyword evidence="3" id="KW-1185">Reference proteome</keyword>
<dbReference type="PANTHER" id="PTHR42850">
    <property type="entry name" value="METALLOPHOSPHOESTERASE"/>
    <property type="match status" value="1"/>
</dbReference>